<evidence type="ECO:0000313" key="2">
    <source>
        <dbReference type="EMBL" id="OJJ79075.1"/>
    </source>
</evidence>
<dbReference type="RefSeq" id="XP_022395773.1">
    <property type="nucleotide sequence ID" value="XM_022545190.1"/>
</dbReference>
<feature type="region of interest" description="Disordered" evidence="1">
    <location>
        <begin position="432"/>
        <end position="492"/>
    </location>
</feature>
<feature type="region of interest" description="Disordered" evidence="1">
    <location>
        <begin position="533"/>
        <end position="555"/>
    </location>
</feature>
<dbReference type="AlphaFoldDB" id="A0A1L9V567"/>
<dbReference type="VEuPathDB" id="FungiDB:ASPGLDRAFT_40207"/>
<feature type="compositionally biased region" description="Basic and acidic residues" evidence="1">
    <location>
        <begin position="542"/>
        <end position="555"/>
    </location>
</feature>
<evidence type="ECO:0000256" key="1">
    <source>
        <dbReference type="SAM" id="MobiDB-lite"/>
    </source>
</evidence>
<name>A0A1L9V567_ASPGL</name>
<dbReference type="Pfam" id="PF13424">
    <property type="entry name" value="TPR_12"/>
    <property type="match status" value="1"/>
</dbReference>
<protein>
    <submittedName>
        <fullName evidence="2">Uncharacterized protein</fullName>
    </submittedName>
</protein>
<dbReference type="EMBL" id="KV878922">
    <property type="protein sequence ID" value="OJJ79075.1"/>
    <property type="molecule type" value="Genomic_DNA"/>
</dbReference>
<keyword evidence="3" id="KW-1185">Reference proteome</keyword>
<feature type="compositionally biased region" description="Basic and acidic residues" evidence="1">
    <location>
        <begin position="464"/>
        <end position="474"/>
    </location>
</feature>
<reference evidence="3" key="1">
    <citation type="journal article" date="2017" name="Genome Biol.">
        <title>Comparative genomics reveals high biological diversity and specific adaptations in the industrially and medically important fungal genus Aspergillus.</title>
        <authorList>
            <person name="de Vries R.P."/>
            <person name="Riley R."/>
            <person name="Wiebenga A."/>
            <person name="Aguilar-Osorio G."/>
            <person name="Amillis S."/>
            <person name="Uchima C.A."/>
            <person name="Anderluh G."/>
            <person name="Asadollahi M."/>
            <person name="Askin M."/>
            <person name="Barry K."/>
            <person name="Battaglia E."/>
            <person name="Bayram O."/>
            <person name="Benocci T."/>
            <person name="Braus-Stromeyer S.A."/>
            <person name="Caldana C."/>
            <person name="Canovas D."/>
            <person name="Cerqueira G.C."/>
            <person name="Chen F."/>
            <person name="Chen W."/>
            <person name="Choi C."/>
            <person name="Clum A."/>
            <person name="Dos Santos R.A."/>
            <person name="Damasio A.R."/>
            <person name="Diallinas G."/>
            <person name="Emri T."/>
            <person name="Fekete E."/>
            <person name="Flipphi M."/>
            <person name="Freyberg S."/>
            <person name="Gallo A."/>
            <person name="Gournas C."/>
            <person name="Habgood R."/>
            <person name="Hainaut M."/>
            <person name="Harispe M.L."/>
            <person name="Henrissat B."/>
            <person name="Hilden K.S."/>
            <person name="Hope R."/>
            <person name="Hossain A."/>
            <person name="Karabika E."/>
            <person name="Karaffa L."/>
            <person name="Karanyi Z."/>
            <person name="Krasevec N."/>
            <person name="Kuo A."/>
            <person name="Kusch H."/>
            <person name="LaButti K."/>
            <person name="Lagendijk E.L."/>
            <person name="Lapidus A."/>
            <person name="Levasseur A."/>
            <person name="Lindquist E."/>
            <person name="Lipzen A."/>
            <person name="Logrieco A.F."/>
            <person name="MacCabe A."/>
            <person name="Maekelae M.R."/>
            <person name="Malavazi I."/>
            <person name="Melin P."/>
            <person name="Meyer V."/>
            <person name="Mielnichuk N."/>
            <person name="Miskei M."/>
            <person name="Molnar A.P."/>
            <person name="Mule G."/>
            <person name="Ngan C.Y."/>
            <person name="Orejas M."/>
            <person name="Orosz E."/>
            <person name="Ouedraogo J.P."/>
            <person name="Overkamp K.M."/>
            <person name="Park H.-S."/>
            <person name="Perrone G."/>
            <person name="Piumi F."/>
            <person name="Punt P.J."/>
            <person name="Ram A.F."/>
            <person name="Ramon A."/>
            <person name="Rauscher S."/>
            <person name="Record E."/>
            <person name="Riano-Pachon D.M."/>
            <person name="Robert V."/>
            <person name="Roehrig J."/>
            <person name="Ruller R."/>
            <person name="Salamov A."/>
            <person name="Salih N.S."/>
            <person name="Samson R.A."/>
            <person name="Sandor E."/>
            <person name="Sanguinetti M."/>
            <person name="Schuetze T."/>
            <person name="Sepcic K."/>
            <person name="Shelest E."/>
            <person name="Sherlock G."/>
            <person name="Sophianopoulou V."/>
            <person name="Squina F.M."/>
            <person name="Sun H."/>
            <person name="Susca A."/>
            <person name="Todd R.B."/>
            <person name="Tsang A."/>
            <person name="Unkles S.E."/>
            <person name="van de Wiele N."/>
            <person name="van Rossen-Uffink D."/>
            <person name="Oliveira J.V."/>
            <person name="Vesth T.C."/>
            <person name="Visser J."/>
            <person name="Yu J.-H."/>
            <person name="Zhou M."/>
            <person name="Andersen M.R."/>
            <person name="Archer D.B."/>
            <person name="Baker S.E."/>
            <person name="Benoit I."/>
            <person name="Brakhage A.A."/>
            <person name="Braus G.H."/>
            <person name="Fischer R."/>
            <person name="Frisvad J.C."/>
            <person name="Goldman G.H."/>
            <person name="Houbraken J."/>
            <person name="Oakley B."/>
            <person name="Pocsi I."/>
            <person name="Scazzocchio C."/>
            <person name="Seiboth B."/>
            <person name="vanKuyk P.A."/>
            <person name="Wortman J."/>
            <person name="Dyer P.S."/>
            <person name="Grigoriev I.V."/>
        </authorList>
    </citation>
    <scope>NUCLEOTIDE SEQUENCE [LARGE SCALE GENOMIC DNA]</scope>
    <source>
        <strain evidence="3">CBS 516.65</strain>
    </source>
</reference>
<dbReference type="SUPFAM" id="SSF48452">
    <property type="entry name" value="TPR-like"/>
    <property type="match status" value="1"/>
</dbReference>
<organism evidence="2 3">
    <name type="scientific">Aspergillus glaucus CBS 516.65</name>
    <dbReference type="NCBI Taxonomy" id="1160497"/>
    <lineage>
        <taxon>Eukaryota</taxon>
        <taxon>Fungi</taxon>
        <taxon>Dikarya</taxon>
        <taxon>Ascomycota</taxon>
        <taxon>Pezizomycotina</taxon>
        <taxon>Eurotiomycetes</taxon>
        <taxon>Eurotiomycetidae</taxon>
        <taxon>Eurotiales</taxon>
        <taxon>Aspergillaceae</taxon>
        <taxon>Aspergillus</taxon>
        <taxon>Aspergillus subgen. Aspergillus</taxon>
    </lineage>
</organism>
<gene>
    <name evidence="2" type="ORF">ASPGLDRAFT_40207</name>
</gene>
<sequence>MTSSASLMDNIVLCAETEEKSSSVQAGQKSYEEAKISRERVSAICMELEGADSVRYLMSKMALANSYQKVQNFRMAEKSFEEAFAGFEKTVGEYATKTLKACQALGLLHFAKRDMEKAKEYCEKAFQGFQKRHGTSNRLTARAAYELGTVYYQSFRFTQAKTAFQTAYEGYMQDFKEPKKFHKAITSATVDLAECCAVLGGPTNEGQAESYYQQALNDIQTYGIQIYGNFQAEDDLFRVKLKLGDLYRQRQQFKRANPLITDAYKHFSRDPQKRDHPYCVERWEATLRLGELKLDLGNLRPEEYKKDPVHLIRDAKTNLEEVAGNKSPLTLQAAILLGKICLEENCIGGCDGEKELECALGHCEKALPPGSPMTIKAMDCLVNHWVKHKNKKHEIDNMTQRKWRALNDGYGVDTTIAIMKMTDPKRENHAIWNTKLPEDNSDGGTGGSGSGRDISKKYQAASFSDDKNDLDKEQKKSKKRYIDPQQYTIGNSKTARDGQLFHQCSPWCQDCPETQQRQKLQYQEDEKRQEAQRQEAQCQEQQRQEQQRQEQQRHLEQQIPELRHLRERQQRQEQQEFQQLQRLQETLQHREYQQLQEIWQQRGYQELWKLQQCQGYQQRQELQQRQECQRCLELQYVQEALQRQELQQHQELQRRLELLKRQELEQLWTHLQHYRVDPLGQLIGDTIALPFHIIGGVANILFPHNW</sequence>
<dbReference type="InterPro" id="IPR011990">
    <property type="entry name" value="TPR-like_helical_dom_sf"/>
</dbReference>
<accession>A0A1L9V567</accession>
<dbReference type="Gene3D" id="1.25.40.10">
    <property type="entry name" value="Tetratricopeptide repeat domain"/>
    <property type="match status" value="1"/>
</dbReference>
<dbReference type="GeneID" id="34461451"/>
<evidence type="ECO:0000313" key="3">
    <source>
        <dbReference type="Proteomes" id="UP000184300"/>
    </source>
</evidence>
<dbReference type="Proteomes" id="UP000184300">
    <property type="component" value="Unassembled WGS sequence"/>
</dbReference>
<proteinExistence type="predicted"/>
<dbReference type="OrthoDB" id="4121059at2759"/>